<dbReference type="InterPro" id="IPR036390">
    <property type="entry name" value="WH_DNA-bd_sf"/>
</dbReference>
<dbReference type="InterPro" id="IPR000524">
    <property type="entry name" value="Tscrpt_reg_HTH_GntR"/>
</dbReference>
<keyword evidence="3" id="KW-0804">Transcription</keyword>
<dbReference type="Pfam" id="PF00392">
    <property type="entry name" value="GntR"/>
    <property type="match status" value="1"/>
</dbReference>
<dbReference type="PANTHER" id="PTHR43537:SF49">
    <property type="entry name" value="TRANSCRIPTIONAL REGULATORY PROTEIN"/>
    <property type="match status" value="1"/>
</dbReference>
<proteinExistence type="predicted"/>
<dbReference type="SUPFAM" id="SSF46785">
    <property type="entry name" value="Winged helix' DNA-binding domain"/>
    <property type="match status" value="1"/>
</dbReference>
<evidence type="ECO:0000313" key="5">
    <source>
        <dbReference type="EMBL" id="QND73488.1"/>
    </source>
</evidence>
<dbReference type="SMART" id="SM00345">
    <property type="entry name" value="HTH_GNTR"/>
    <property type="match status" value="1"/>
</dbReference>
<dbReference type="Pfam" id="PF07729">
    <property type="entry name" value="FCD"/>
    <property type="match status" value="1"/>
</dbReference>
<feature type="domain" description="HTH gntR-type" evidence="4">
    <location>
        <begin position="1"/>
        <end position="62"/>
    </location>
</feature>
<dbReference type="GO" id="GO:0003677">
    <property type="term" value="F:DNA binding"/>
    <property type="evidence" value="ECO:0007669"/>
    <property type="project" value="UniProtKB-KW"/>
</dbReference>
<evidence type="ECO:0000313" key="6">
    <source>
        <dbReference type="Proteomes" id="UP000515291"/>
    </source>
</evidence>
<dbReference type="PANTHER" id="PTHR43537">
    <property type="entry name" value="TRANSCRIPTIONAL REGULATOR, GNTR FAMILY"/>
    <property type="match status" value="1"/>
</dbReference>
<dbReference type="InterPro" id="IPR011711">
    <property type="entry name" value="GntR_C"/>
</dbReference>
<sequence>MTDQIRDAILDGTVSAGERINEVRFSKTLEVSRTPVRAALQALAGEGLLDYAPNRGFTVREFPLSAIVDAYEIRASLEGVAARFAAERGLSAEERAIIEESLVAGDKLLARGEFAEGDLTIYRGINGDFHDTLLGAARNRMLAEMIRICHHVPMSSSRNIVAFEHRDVRRRHDDHHRIYDAIMAREPWRAEVLMREHVSGVKSSLVKSLIERGEQADIVHGSAAG</sequence>
<keyword evidence="2" id="KW-0238">DNA-binding</keyword>
<dbReference type="EMBL" id="CP050292">
    <property type="protein sequence ID" value="QND73488.1"/>
    <property type="molecule type" value="Genomic_DNA"/>
</dbReference>
<gene>
    <name evidence="5" type="ORF">HB776_21465</name>
</gene>
<evidence type="ECO:0000256" key="3">
    <source>
        <dbReference type="ARBA" id="ARBA00023163"/>
    </source>
</evidence>
<dbReference type="InterPro" id="IPR008920">
    <property type="entry name" value="TF_FadR/GntR_C"/>
</dbReference>
<accession>A0A7G6U3A6</accession>
<dbReference type="CDD" id="cd07377">
    <property type="entry name" value="WHTH_GntR"/>
    <property type="match status" value="1"/>
</dbReference>
<name>A0A7G6U3A6_9BRAD</name>
<dbReference type="InterPro" id="IPR036388">
    <property type="entry name" value="WH-like_DNA-bd_sf"/>
</dbReference>
<evidence type="ECO:0000256" key="1">
    <source>
        <dbReference type="ARBA" id="ARBA00023015"/>
    </source>
</evidence>
<keyword evidence="1" id="KW-0805">Transcription regulation</keyword>
<organism evidence="5 6">
    <name type="scientific">Tardiphaga robiniae</name>
    <dbReference type="NCBI Taxonomy" id="943830"/>
    <lineage>
        <taxon>Bacteria</taxon>
        <taxon>Pseudomonadati</taxon>
        <taxon>Pseudomonadota</taxon>
        <taxon>Alphaproteobacteria</taxon>
        <taxon>Hyphomicrobiales</taxon>
        <taxon>Nitrobacteraceae</taxon>
        <taxon>Tardiphaga</taxon>
    </lineage>
</organism>
<evidence type="ECO:0000259" key="4">
    <source>
        <dbReference type="PROSITE" id="PS50949"/>
    </source>
</evidence>
<dbReference type="GO" id="GO:0003700">
    <property type="term" value="F:DNA-binding transcription factor activity"/>
    <property type="evidence" value="ECO:0007669"/>
    <property type="project" value="InterPro"/>
</dbReference>
<dbReference type="Gene3D" id="1.20.120.530">
    <property type="entry name" value="GntR ligand-binding domain-like"/>
    <property type="match status" value="1"/>
</dbReference>
<evidence type="ECO:0000256" key="2">
    <source>
        <dbReference type="ARBA" id="ARBA00023125"/>
    </source>
</evidence>
<dbReference type="AlphaFoldDB" id="A0A7G6U3A6"/>
<dbReference type="RefSeq" id="WP_184512198.1">
    <property type="nucleotide sequence ID" value="NZ_CP050292.1"/>
</dbReference>
<dbReference type="Proteomes" id="UP000515291">
    <property type="component" value="Chromosome"/>
</dbReference>
<dbReference type="SUPFAM" id="SSF48008">
    <property type="entry name" value="GntR ligand-binding domain-like"/>
    <property type="match status" value="1"/>
</dbReference>
<protein>
    <submittedName>
        <fullName evidence="5">GntR family transcriptional regulator</fullName>
    </submittedName>
</protein>
<reference evidence="6" key="1">
    <citation type="journal article" date="2020" name="Mol. Plant Microbe">
        <title>Rhizobial microsymbionts of the narrowly endemic Oxytropis species growing in Kamchatka are characterized by significant genetic diversity and possess a set of genes that are associated with T3SS and T6SS secretion systems and can affect the development of symbiosis.</title>
        <authorList>
            <person name="Safronova V."/>
            <person name="Guro P."/>
            <person name="Sazanova A."/>
            <person name="Kuznetsova I."/>
            <person name="Belimov A."/>
            <person name="Yakubov V."/>
            <person name="Chirak E."/>
            <person name="Afonin A."/>
            <person name="Gogolev Y."/>
            <person name="Andronov E."/>
            <person name="Tikhonovich I."/>
        </authorList>
    </citation>
    <scope>NUCLEOTIDE SEQUENCE [LARGE SCALE GENOMIC DNA]</scope>
    <source>
        <strain evidence="6">581</strain>
    </source>
</reference>
<dbReference type="Gene3D" id="1.10.10.10">
    <property type="entry name" value="Winged helix-like DNA-binding domain superfamily/Winged helix DNA-binding domain"/>
    <property type="match status" value="1"/>
</dbReference>
<dbReference type="PROSITE" id="PS50949">
    <property type="entry name" value="HTH_GNTR"/>
    <property type="match status" value="1"/>
</dbReference>
<dbReference type="KEGG" id="trb:HB776_21465"/>
<dbReference type="SMART" id="SM00895">
    <property type="entry name" value="FCD"/>
    <property type="match status" value="1"/>
</dbReference>